<organism evidence="2 3">
    <name type="scientific">Hibiscus trionum</name>
    <name type="common">Flower of an hour</name>
    <dbReference type="NCBI Taxonomy" id="183268"/>
    <lineage>
        <taxon>Eukaryota</taxon>
        <taxon>Viridiplantae</taxon>
        <taxon>Streptophyta</taxon>
        <taxon>Embryophyta</taxon>
        <taxon>Tracheophyta</taxon>
        <taxon>Spermatophyta</taxon>
        <taxon>Magnoliopsida</taxon>
        <taxon>eudicotyledons</taxon>
        <taxon>Gunneridae</taxon>
        <taxon>Pentapetalae</taxon>
        <taxon>rosids</taxon>
        <taxon>malvids</taxon>
        <taxon>Malvales</taxon>
        <taxon>Malvaceae</taxon>
        <taxon>Malvoideae</taxon>
        <taxon>Hibiscus</taxon>
    </lineage>
</organism>
<dbReference type="Proteomes" id="UP001165190">
    <property type="component" value="Unassembled WGS sequence"/>
</dbReference>
<dbReference type="PANTHER" id="PTHR33983:SF1">
    <property type="entry name" value="OS07G0185900 PROTEIN"/>
    <property type="match status" value="1"/>
</dbReference>
<evidence type="ECO:0000313" key="3">
    <source>
        <dbReference type="Proteomes" id="UP001165190"/>
    </source>
</evidence>
<reference evidence="2" key="1">
    <citation type="submission" date="2023-05" db="EMBL/GenBank/DDBJ databases">
        <title>Genome and transcriptome analyses reveal genes involved in the formation of fine ridges on petal epidermal cells in Hibiscus trionum.</title>
        <authorList>
            <person name="Koshimizu S."/>
            <person name="Masuda S."/>
            <person name="Ishii T."/>
            <person name="Shirasu K."/>
            <person name="Hoshino A."/>
            <person name="Arita M."/>
        </authorList>
    </citation>
    <scope>NUCLEOTIDE SEQUENCE</scope>
    <source>
        <strain evidence="2">Hamamatsu line</strain>
    </source>
</reference>
<dbReference type="OrthoDB" id="747111at2759"/>
<dbReference type="EMBL" id="BSYR01000010">
    <property type="protein sequence ID" value="GMI72883.1"/>
    <property type="molecule type" value="Genomic_DNA"/>
</dbReference>
<sequence>MGKYTELLDAGVRIAARFHSHCPQTGRLYYHPPNSEGRHRSSTGGSTSLNQIQDSDTNQKATFGVRIAARFHSHCPQTARLYYHPPADAHSEGHLHCDHDASTGGSDSLNPKNHVQDPHLNSKATFGAKATMWLDSDRFFFYSVS</sequence>
<proteinExistence type="predicted"/>
<comment type="caution">
    <text evidence="2">The sequence shown here is derived from an EMBL/GenBank/DDBJ whole genome shotgun (WGS) entry which is preliminary data.</text>
</comment>
<dbReference type="AlphaFoldDB" id="A0A9W7H8Z0"/>
<name>A0A9W7H8Z0_HIBTR</name>
<gene>
    <name evidence="2" type="ORF">HRI_000957700</name>
</gene>
<accession>A0A9W7H8Z0</accession>
<dbReference type="PANTHER" id="PTHR33983">
    <property type="entry name" value="OS07G0185900 PROTEIN"/>
    <property type="match status" value="1"/>
</dbReference>
<evidence type="ECO:0000256" key="1">
    <source>
        <dbReference type="SAM" id="MobiDB-lite"/>
    </source>
</evidence>
<feature type="region of interest" description="Disordered" evidence="1">
    <location>
        <begin position="25"/>
        <end position="57"/>
    </location>
</feature>
<keyword evidence="3" id="KW-1185">Reference proteome</keyword>
<evidence type="ECO:0000313" key="2">
    <source>
        <dbReference type="EMBL" id="GMI72883.1"/>
    </source>
</evidence>
<protein>
    <submittedName>
        <fullName evidence="2">Uncharacterized protein</fullName>
    </submittedName>
</protein>